<dbReference type="Pfam" id="PF18602">
    <property type="entry name" value="Rap1a"/>
    <property type="match status" value="1"/>
</dbReference>
<sequence length="146" mass="14835">MRSLDTTRILRRGGLALALAGALAASPAVAQGQAAGGAPAAFTTADLARLCGPAADNANAMALRPACFAALVTIGQTHSLYTTGPRAQRPIFCLPDPTPALDRVAADFVSWAAANQQHSGARAAEGVLRFAAATYPCPAAPAARRR</sequence>
<accession>A0ABS5EEC1</accession>
<feature type="domain" description="Rap1a immunity protein" evidence="2">
    <location>
        <begin position="43"/>
        <end position="137"/>
    </location>
</feature>
<gene>
    <name evidence="3" type="ORF">GXW78_06820</name>
</gene>
<keyword evidence="4" id="KW-1185">Reference proteome</keyword>
<feature type="chain" id="PRO_5046976588" description="Rap1a immunity protein domain-containing protein" evidence="1">
    <location>
        <begin position="31"/>
        <end position="146"/>
    </location>
</feature>
<dbReference type="RefSeq" id="WP_211867285.1">
    <property type="nucleotide sequence ID" value="NZ_JAAEDI010000006.1"/>
</dbReference>
<evidence type="ECO:0000313" key="4">
    <source>
        <dbReference type="Proteomes" id="UP000698752"/>
    </source>
</evidence>
<name>A0ABS5EEC1_9PROT</name>
<keyword evidence="1" id="KW-0732">Signal</keyword>
<evidence type="ECO:0000256" key="1">
    <source>
        <dbReference type="SAM" id="SignalP"/>
    </source>
</evidence>
<evidence type="ECO:0000259" key="2">
    <source>
        <dbReference type="Pfam" id="PF18602"/>
    </source>
</evidence>
<comment type="caution">
    <text evidence="3">The sequence shown here is derived from an EMBL/GenBank/DDBJ whole genome shotgun (WGS) entry which is preliminary data.</text>
</comment>
<dbReference type="Proteomes" id="UP000698752">
    <property type="component" value="Unassembled WGS sequence"/>
</dbReference>
<proteinExistence type="predicted"/>
<evidence type="ECO:0000313" key="3">
    <source>
        <dbReference type="EMBL" id="MBR0649368.1"/>
    </source>
</evidence>
<dbReference type="InterPro" id="IPR041238">
    <property type="entry name" value="Rap1a"/>
</dbReference>
<dbReference type="EMBL" id="JAAEDI010000006">
    <property type="protein sequence ID" value="MBR0649368.1"/>
    <property type="molecule type" value="Genomic_DNA"/>
</dbReference>
<feature type="signal peptide" evidence="1">
    <location>
        <begin position="1"/>
        <end position="30"/>
    </location>
</feature>
<reference evidence="4" key="1">
    <citation type="journal article" date="2021" name="Syst. Appl. Microbiol.">
        <title>Roseomonas hellenica sp. nov., isolated from roots of wild-growing Alkanna tinctoria.</title>
        <authorList>
            <person name="Rat A."/>
            <person name="Naranjo H.D."/>
            <person name="Lebbe L."/>
            <person name="Cnockaert M."/>
            <person name="Krigas N."/>
            <person name="Grigoriadou K."/>
            <person name="Maloupa E."/>
            <person name="Willems A."/>
        </authorList>
    </citation>
    <scope>NUCLEOTIDE SEQUENCE [LARGE SCALE GENOMIC DNA]</scope>
    <source>
        <strain evidence="4">LMG 31159</strain>
    </source>
</reference>
<organism evidence="3 4">
    <name type="scientific">Neoroseomonas terrae</name>
    <dbReference type="NCBI Taxonomy" id="424799"/>
    <lineage>
        <taxon>Bacteria</taxon>
        <taxon>Pseudomonadati</taxon>
        <taxon>Pseudomonadota</taxon>
        <taxon>Alphaproteobacteria</taxon>
        <taxon>Acetobacterales</taxon>
        <taxon>Acetobacteraceae</taxon>
        <taxon>Neoroseomonas</taxon>
    </lineage>
</organism>
<protein>
    <recommendedName>
        <fullName evidence="2">Rap1a immunity protein domain-containing protein</fullName>
    </recommendedName>
</protein>